<keyword evidence="4" id="KW-0804">Transcription</keyword>
<dbReference type="GO" id="GO:0006352">
    <property type="term" value="P:DNA-templated transcription initiation"/>
    <property type="evidence" value="ECO:0007669"/>
    <property type="project" value="InterPro"/>
</dbReference>
<dbReference type="InterPro" id="IPR014327">
    <property type="entry name" value="RNA_pol_sigma70_bacteroid"/>
</dbReference>
<dbReference type="OrthoDB" id="679904at2"/>
<evidence type="ECO:0000259" key="6">
    <source>
        <dbReference type="Pfam" id="PF08281"/>
    </source>
</evidence>
<feature type="domain" description="RNA polymerase sigma factor 70 region 4 type 2" evidence="6">
    <location>
        <begin position="125"/>
        <end position="176"/>
    </location>
</feature>
<keyword evidence="8" id="KW-1185">Reference proteome</keyword>
<name>A0A494VY09_9SPHI</name>
<dbReference type="KEGG" id="muh:HYN43_000545"/>
<sequence>MAYNELYIDNDAELLSLLSGGDKGAFDALYNKYWKQVYNAAYKRLNDAERAQDIAQDVFVQLWTRESKSTIENLPAYLMVAARNGVFKYMEKESRYAQLPDTAHEIESPLGRADANVLHDEFLKAFNDLIETLPPQQRLIFNLRFNEGLSSQEIADQLQISPKTVRNQMGKALATLRRSLFLLHVLLYFYQKGW</sequence>
<dbReference type="AlphaFoldDB" id="A0A494VY09"/>
<feature type="domain" description="RNA polymerase sigma-70 region 2" evidence="5">
    <location>
        <begin position="29"/>
        <end position="95"/>
    </location>
</feature>
<dbReference type="Proteomes" id="UP000270046">
    <property type="component" value="Chromosome"/>
</dbReference>
<evidence type="ECO:0000256" key="4">
    <source>
        <dbReference type="ARBA" id="ARBA00023163"/>
    </source>
</evidence>
<evidence type="ECO:0000256" key="3">
    <source>
        <dbReference type="ARBA" id="ARBA00023082"/>
    </source>
</evidence>
<dbReference type="InterPro" id="IPR013324">
    <property type="entry name" value="RNA_pol_sigma_r3/r4-like"/>
</dbReference>
<dbReference type="RefSeq" id="WP_119409198.1">
    <property type="nucleotide sequence ID" value="NZ_CP032869.1"/>
</dbReference>
<organism evidence="7 8">
    <name type="scientific">Mucilaginibacter celer</name>
    <dbReference type="NCBI Taxonomy" id="2305508"/>
    <lineage>
        <taxon>Bacteria</taxon>
        <taxon>Pseudomonadati</taxon>
        <taxon>Bacteroidota</taxon>
        <taxon>Sphingobacteriia</taxon>
        <taxon>Sphingobacteriales</taxon>
        <taxon>Sphingobacteriaceae</taxon>
        <taxon>Mucilaginibacter</taxon>
    </lineage>
</organism>
<dbReference type="NCBIfam" id="TIGR02937">
    <property type="entry name" value="sigma70-ECF"/>
    <property type="match status" value="1"/>
</dbReference>
<dbReference type="InterPro" id="IPR013325">
    <property type="entry name" value="RNA_pol_sigma_r2"/>
</dbReference>
<dbReference type="GO" id="GO:0003677">
    <property type="term" value="F:DNA binding"/>
    <property type="evidence" value="ECO:0007669"/>
    <property type="project" value="InterPro"/>
</dbReference>
<evidence type="ECO:0000313" key="8">
    <source>
        <dbReference type="Proteomes" id="UP000270046"/>
    </source>
</evidence>
<keyword evidence="3" id="KW-0731">Sigma factor</keyword>
<dbReference type="NCBIfam" id="TIGR02985">
    <property type="entry name" value="Sig70_bacteroi1"/>
    <property type="match status" value="1"/>
</dbReference>
<evidence type="ECO:0000256" key="2">
    <source>
        <dbReference type="ARBA" id="ARBA00023015"/>
    </source>
</evidence>
<dbReference type="InterPro" id="IPR036388">
    <property type="entry name" value="WH-like_DNA-bd_sf"/>
</dbReference>
<dbReference type="InterPro" id="IPR039425">
    <property type="entry name" value="RNA_pol_sigma-70-like"/>
</dbReference>
<dbReference type="SUPFAM" id="SSF88659">
    <property type="entry name" value="Sigma3 and sigma4 domains of RNA polymerase sigma factors"/>
    <property type="match status" value="1"/>
</dbReference>
<dbReference type="SUPFAM" id="SSF88946">
    <property type="entry name" value="Sigma2 domain of RNA polymerase sigma factors"/>
    <property type="match status" value="1"/>
</dbReference>
<dbReference type="EMBL" id="CP032869">
    <property type="protein sequence ID" value="AYL99259.1"/>
    <property type="molecule type" value="Genomic_DNA"/>
</dbReference>
<evidence type="ECO:0000256" key="1">
    <source>
        <dbReference type="ARBA" id="ARBA00010641"/>
    </source>
</evidence>
<dbReference type="Pfam" id="PF04542">
    <property type="entry name" value="Sigma70_r2"/>
    <property type="match status" value="1"/>
</dbReference>
<gene>
    <name evidence="7" type="ORF">HYN43_000545</name>
</gene>
<reference evidence="7 8" key="1">
    <citation type="submission" date="2018-10" db="EMBL/GenBank/DDBJ databases">
        <title>Genome sequencing of Mucilaginibacter sp. HYN0043.</title>
        <authorList>
            <person name="Kim M."/>
            <person name="Yi H."/>
        </authorList>
    </citation>
    <scope>NUCLEOTIDE SEQUENCE [LARGE SCALE GENOMIC DNA]</scope>
    <source>
        <strain evidence="7 8">HYN0043</strain>
    </source>
</reference>
<dbReference type="InterPro" id="IPR007627">
    <property type="entry name" value="RNA_pol_sigma70_r2"/>
</dbReference>
<accession>A0A494VY09</accession>
<proteinExistence type="inferred from homology"/>
<dbReference type="PANTHER" id="PTHR43133:SF46">
    <property type="entry name" value="RNA POLYMERASE SIGMA-70 FACTOR ECF SUBFAMILY"/>
    <property type="match status" value="1"/>
</dbReference>
<dbReference type="GO" id="GO:0016987">
    <property type="term" value="F:sigma factor activity"/>
    <property type="evidence" value="ECO:0007669"/>
    <property type="project" value="UniProtKB-KW"/>
</dbReference>
<evidence type="ECO:0000313" key="7">
    <source>
        <dbReference type="EMBL" id="AYL99259.1"/>
    </source>
</evidence>
<comment type="similarity">
    <text evidence="1">Belongs to the sigma-70 factor family. ECF subfamily.</text>
</comment>
<dbReference type="Gene3D" id="1.10.10.10">
    <property type="entry name" value="Winged helix-like DNA-binding domain superfamily/Winged helix DNA-binding domain"/>
    <property type="match status" value="1"/>
</dbReference>
<protein>
    <submittedName>
        <fullName evidence="7">RNA polymerase sigma-70 factor</fullName>
    </submittedName>
</protein>
<keyword evidence="2" id="KW-0805">Transcription regulation</keyword>
<dbReference type="CDD" id="cd06171">
    <property type="entry name" value="Sigma70_r4"/>
    <property type="match status" value="1"/>
</dbReference>
<evidence type="ECO:0000259" key="5">
    <source>
        <dbReference type="Pfam" id="PF04542"/>
    </source>
</evidence>
<dbReference type="Gene3D" id="1.10.1740.10">
    <property type="match status" value="1"/>
</dbReference>
<dbReference type="Pfam" id="PF08281">
    <property type="entry name" value="Sigma70_r4_2"/>
    <property type="match status" value="1"/>
</dbReference>
<dbReference type="PANTHER" id="PTHR43133">
    <property type="entry name" value="RNA POLYMERASE ECF-TYPE SIGMA FACTO"/>
    <property type="match status" value="1"/>
</dbReference>
<dbReference type="InterPro" id="IPR014284">
    <property type="entry name" value="RNA_pol_sigma-70_dom"/>
</dbReference>
<dbReference type="InterPro" id="IPR013249">
    <property type="entry name" value="RNA_pol_sigma70_r4_t2"/>
</dbReference>